<dbReference type="EMBL" id="HG917868">
    <property type="protein sequence ID" value="CDM68921.1"/>
    <property type="molecule type" value="Genomic_DNA"/>
</dbReference>
<dbReference type="STRING" id="1216932.CM240_1763"/>
<dbReference type="PROSITE" id="PS50977">
    <property type="entry name" value="HTH_TETR_2"/>
    <property type="match status" value="1"/>
</dbReference>
<protein>
    <recommendedName>
        <fullName evidence="3">HTH tetR-type domain-containing protein</fullName>
    </recommendedName>
</protein>
<feature type="DNA-binding region" description="H-T-H motif" evidence="2">
    <location>
        <begin position="34"/>
        <end position="53"/>
    </location>
</feature>
<dbReference type="Proteomes" id="UP000019426">
    <property type="component" value="Chromosome M2/40_rep1"/>
</dbReference>
<dbReference type="KEGG" id="clt:CM240_1763"/>
<dbReference type="PATRIC" id="fig|1216932.3.peg.1757"/>
<dbReference type="HOGENOM" id="CLU_087539_0_0_9"/>
<dbReference type="Gene3D" id="1.10.357.10">
    <property type="entry name" value="Tetracycline Repressor, domain 2"/>
    <property type="match status" value="1"/>
</dbReference>
<evidence type="ECO:0000256" key="2">
    <source>
        <dbReference type="PROSITE-ProRule" id="PRU00335"/>
    </source>
</evidence>
<proteinExistence type="predicted"/>
<dbReference type="Pfam" id="PF14278">
    <property type="entry name" value="TetR_C_8"/>
    <property type="match status" value="1"/>
</dbReference>
<accession>W6RW81</accession>
<name>W6RW81_9CLOT</name>
<dbReference type="AlphaFoldDB" id="W6RW81"/>
<dbReference type="PANTHER" id="PTHR43479">
    <property type="entry name" value="ACREF/ENVCD OPERON REPRESSOR-RELATED"/>
    <property type="match status" value="1"/>
</dbReference>
<dbReference type="SUPFAM" id="SSF46689">
    <property type="entry name" value="Homeodomain-like"/>
    <property type="match status" value="1"/>
</dbReference>
<dbReference type="InterPro" id="IPR001647">
    <property type="entry name" value="HTH_TetR"/>
</dbReference>
<dbReference type="GO" id="GO:0003677">
    <property type="term" value="F:DNA binding"/>
    <property type="evidence" value="ECO:0007669"/>
    <property type="project" value="UniProtKB-UniRule"/>
</dbReference>
<dbReference type="InterPro" id="IPR039532">
    <property type="entry name" value="TetR_C_Firmicutes"/>
</dbReference>
<gene>
    <name evidence="4" type="ORF">CM240_1763</name>
</gene>
<evidence type="ECO:0000313" key="4">
    <source>
        <dbReference type="EMBL" id="CDM68921.1"/>
    </source>
</evidence>
<keyword evidence="5" id="KW-1185">Reference proteome</keyword>
<dbReference type="RefSeq" id="WP_044038434.1">
    <property type="nucleotide sequence ID" value="NZ_HG917868.1"/>
</dbReference>
<keyword evidence="1 2" id="KW-0238">DNA-binding</keyword>
<feature type="domain" description="HTH tetR-type" evidence="3">
    <location>
        <begin position="11"/>
        <end position="71"/>
    </location>
</feature>
<dbReference type="eggNOG" id="COG1309">
    <property type="taxonomic scope" value="Bacteria"/>
</dbReference>
<organism evidence="4 5">
    <name type="scientific">Clostridium bornimense</name>
    <dbReference type="NCBI Taxonomy" id="1216932"/>
    <lineage>
        <taxon>Bacteria</taxon>
        <taxon>Bacillati</taxon>
        <taxon>Bacillota</taxon>
        <taxon>Clostridia</taxon>
        <taxon>Eubacteriales</taxon>
        <taxon>Clostridiaceae</taxon>
        <taxon>Clostridium</taxon>
    </lineage>
</organism>
<evidence type="ECO:0000256" key="1">
    <source>
        <dbReference type="ARBA" id="ARBA00023125"/>
    </source>
</evidence>
<dbReference type="PANTHER" id="PTHR43479:SF7">
    <property type="entry name" value="TETR-FAMILY TRANSCRIPTIONAL REGULATOR"/>
    <property type="match status" value="1"/>
</dbReference>
<evidence type="ECO:0000313" key="5">
    <source>
        <dbReference type="Proteomes" id="UP000019426"/>
    </source>
</evidence>
<reference evidence="4 5" key="1">
    <citation type="submission" date="2013-11" db="EMBL/GenBank/DDBJ databases">
        <title>Complete genome sequence of Clostridum sp. M2/40.</title>
        <authorList>
            <person name="Wibberg D."/>
            <person name="Puehler A."/>
            <person name="Schlueter A."/>
        </authorList>
    </citation>
    <scope>NUCLEOTIDE SEQUENCE [LARGE SCALE GENOMIC DNA]</scope>
    <source>
        <strain evidence="5">M2/40</strain>
    </source>
</reference>
<dbReference type="InterPro" id="IPR009057">
    <property type="entry name" value="Homeodomain-like_sf"/>
</dbReference>
<dbReference type="InterPro" id="IPR050624">
    <property type="entry name" value="HTH-type_Tx_Regulator"/>
</dbReference>
<evidence type="ECO:0000259" key="3">
    <source>
        <dbReference type="PROSITE" id="PS50977"/>
    </source>
</evidence>
<sequence length="196" mass="22807">MDNKNTDRRIRKTKKFLKDGLIELMLEKSINDISVKELTEKIDLNRGTFYLHYKDIFDLLEQIEDEFLQEFNKIMFSHSEDHLECSLLSLLIDIFNYLKTNAGICTVLLSNNGDRNFINKIKELIRAKCFSVWTVMFELPKTDAFDYFYTFIVSGCIGIFEAWLNNGLKESPYEIASLTESFILNGIDALNVVSNK</sequence>